<comment type="caution">
    <text evidence="2">The sequence shown here is derived from an EMBL/GenBank/DDBJ whole genome shotgun (WGS) entry which is preliminary data.</text>
</comment>
<protein>
    <submittedName>
        <fullName evidence="2">Uncharacterized protein</fullName>
    </submittedName>
</protein>
<evidence type="ECO:0000313" key="4">
    <source>
        <dbReference type="Proteomes" id="UP001642409"/>
    </source>
</evidence>
<sequence>MLTHLPQIEKFKPEPILVFELKKKQVRLLNEGNYNNYALIFKEQLQITLSTPVFHTIHYTREQNDQQDDQLTVERQFKLTSKQAVNDYKQRPSLRRTQISLTTSTEEPRHPFAHLTSEKQNIILTLIFQPHQKESAQNNFKTNPFQIVIEPEIQLANVQPLYIMYQVKPSLFRKIKFSYEQNIENTQRRKTCLETHSRGVVVQFGKFKRQKYGSKEFAIKQLQKLPQKYQTLTSRQRLLYVTMQAIRISVVTEYLFETTRKSIYEIKETRIDRIRLQFEEDEPLDYEDNKISVKLAAEQLLRYINNERKKQFNNSLHQERNPHFIHAEEIEQLQLPTEEGKNAVETAEAYQDYVFVDDEGRDVKHIYYDQYGQPLYSDSDEYSSQSEDTTLNYGNAINQAGLFDKNGNQINQAGLFDKNGNAINQAGLFDKNGNQINQAGLFDKNGNAINQAGLFDKNGNDINQAGLFDKNGNQINQAGLFDKNGNAINQAGLFDKNGNAINQAGLFDKNGNQINQAGLFDKNGNAINQAGLFDKNGNAINQADLFDKNGNQINQAGLFDKNGNQINQAGLFDKNGKINQAGLFDKNGNQINQAGLFDKNGNPINQAGLFDKNGNAINQAGLFDKNGNAINQAGLFDKNGNPINQAGLFDKNGNPINQAGLFDKNGNAINQAGLFDKNGNAINQAGLFDKNGNQINQAGLFDKNGNPINQADLFDKNGNAINQAGLFDKNGNTINQAGLFDKNGNPINQAGLFDKNGNQINQAGLFDKNGNAINQAGLFDKNGNHINQAGLFDKNGNAINQAGLFDKNGNQINQAGLFDKNGNQINQAGLFDKNGNQINQADLFDKNGNEINQAGLFDKNGNQINQAGLFDKNGNAINQAGLFDKNGNDINQAGLFDKNGNAINQAGLFDKNGNPINQAGLFDKNGNQINQADLFDKNGNPINQAGLFDKNGNQINQAGLFDKNGNQINQAGLFDKNGNQINQAGLFDKNGNQINQADLFDKNGNAINQAGLFDKNGNAINQAGLFDKNGNQINQAGLFDKNGNQINQAGLFDKNGNDINRWFATRMEMLQPSWFVQEWKHQPSWFVRQEWKSINQAGLFDKNGNAINQAGLFDKNGNAINQAGLFDKNGNQINQADLFDKNGNQINQAGLFDKNGNPINQADLFDKNGNAINQAGLFDKNGNQINQADLFDKNGNAINQADLFDKNGNPINQAGLFDKNGNQINQAGLFDKNGNAINQADLFDKNGNPINQAGLFDKNGNQINQAGLFDKNGNAINQADLFDKNGNQINQAGLFDKNGNQINQAGLFDKNGNASSYSLISKVSSRTKQFQEKTVYDRQGNIVGVKKVAYAKIKKTQFNTENEMNNIQTQQLTNSDAKNQIIDDNTYTEFLIIENIQESYQKIPNIQIIYKQSQLSNRVEPLLQIPALFTQKFTKQFVQKPIPNTVYRPEELRNCIENTNMQRGRNYVKNKFIFMKEYSIETVMSQNYQDQMQQNQIIKTRNQIIPQQVKIQIMQTCTSGIPNNNTMFNQKQNVKRINALDIPIQEQTLQYTIPREVFRQLYIQDIDWIYKNIPNIEINIPISSLIINKCDSNSNIIDNSLCTSETQEMVSQVQEVQLALIIKPGKQEAKSICELQNQIDLCENTTPELLVENMQSNFVKNTNTQLTSKNQYLKQYAVPIRGQRIYSKPVEVPLQLLSVSDQLNITPMLSQPIDGVILFREERNKKLSINQIERENGKILLQFAENSNQQINQFATPIQILQMVNEPQFTTLQYNSLINISIQVQKQDQVFQQFPSFELRPFINPYYPVDDHSVNVVLNGESQFNLNEQKINILYLTEQKENVQMCLSQKQIMECSEQVVGENNSGVKVNEVAMQKKQQIKLKQEVIDQGIIGDINNAFLKQHVQCGVIDTNSAKQLSQIVQQTKITTMQLTQQQMHQNEQIIVKQTQIFEWQPFQQKGKYQTESEQPDLTNIYVQLLEAQSILIYVDSFRPNQISKLVDDEQFTTCGTDLINKENIELIKAKLQQIKNWPDEEHNAIQFQIQNEYEEQILIINTKKDCNQSLELQSVKFNDFTRIQTAQNILNCCGQFQQYEKIEAQLQNSGISICNNLQETTNIINTDQETQIQFQLLQQQQQQQQQENNKNQLSIQIISLLKEPLDQEFLPTQTTVIDKSHIKQIQVQNIIQNDWKTEEISTTSQLLQQEYDISINMKQQSEQQYIQDTIILLLQTISQQKNTINEQLPNSQEIQQSKQISEIDNTPIEKILINIEETEQPTTIIQLCIDIQDQFLIPQEQTTLNVEEVTKELKIIAPNYQSNAVVLEFQQSQTTDIEIDNIHAIDQEPCIIETDDHEPVDKANIEIETQFNINFNLLSDQISQVNQGQQTSAYLQSELKQCPAIVVSLPKTEQVLPTPKQVNIDQFAKDALQKQLVQLMNQLTVSLEQKEGKPTMYKLARYDETVKQMLDPVTLELFSIQNAPQDTTDLIQFVQSESELIQQGADQLLEHQQSFQNPMNYLILQIIQAEQKFREIVQKATYNELILLLQFTFQQSRECFQLKLLDLDIIRSSLERSINELLELSIEKQNLLIQKYNEFQELGTMTAVNKCEQIQKWIAQEDEFQTEVVQITEYLKVFEVYDEYMARPDYQF</sequence>
<dbReference type="Proteomes" id="UP001642409">
    <property type="component" value="Unassembled WGS sequence"/>
</dbReference>
<accession>A0AA86UFS4</accession>
<keyword evidence="1" id="KW-0175">Coiled coil</keyword>
<dbReference type="EMBL" id="CAXDID020000121">
    <property type="protein sequence ID" value="CAL6032113.1"/>
    <property type="molecule type" value="Genomic_DNA"/>
</dbReference>
<evidence type="ECO:0000256" key="1">
    <source>
        <dbReference type="SAM" id="Coils"/>
    </source>
</evidence>
<keyword evidence="4" id="KW-1185">Reference proteome</keyword>
<evidence type="ECO:0000313" key="3">
    <source>
        <dbReference type="EMBL" id="CAL6032113.1"/>
    </source>
</evidence>
<reference evidence="2" key="1">
    <citation type="submission" date="2023-06" db="EMBL/GenBank/DDBJ databases">
        <authorList>
            <person name="Kurt Z."/>
        </authorList>
    </citation>
    <scope>NUCLEOTIDE SEQUENCE</scope>
</reference>
<name>A0AA86UFS4_9EUKA</name>
<gene>
    <name evidence="3" type="ORF">HINF_LOCUS34331</name>
    <name evidence="2" type="ORF">HINF_LOCUS37771</name>
</gene>
<evidence type="ECO:0000313" key="2">
    <source>
        <dbReference type="EMBL" id="CAI9950126.1"/>
    </source>
</evidence>
<reference evidence="3 4" key="2">
    <citation type="submission" date="2024-07" db="EMBL/GenBank/DDBJ databases">
        <authorList>
            <person name="Akdeniz Z."/>
        </authorList>
    </citation>
    <scope>NUCLEOTIDE SEQUENCE [LARGE SCALE GENOMIC DNA]</scope>
</reference>
<organism evidence="2">
    <name type="scientific">Hexamita inflata</name>
    <dbReference type="NCBI Taxonomy" id="28002"/>
    <lineage>
        <taxon>Eukaryota</taxon>
        <taxon>Metamonada</taxon>
        <taxon>Diplomonadida</taxon>
        <taxon>Hexamitidae</taxon>
        <taxon>Hexamitinae</taxon>
        <taxon>Hexamita</taxon>
    </lineage>
</organism>
<feature type="coiled-coil region" evidence="1">
    <location>
        <begin position="2129"/>
        <end position="2156"/>
    </location>
</feature>
<dbReference type="EMBL" id="CATOUU010000806">
    <property type="protein sequence ID" value="CAI9950126.1"/>
    <property type="molecule type" value="Genomic_DNA"/>
</dbReference>
<proteinExistence type="predicted"/>